<dbReference type="Proteomes" id="UP000001861">
    <property type="component" value="Unassembled WGS sequence"/>
</dbReference>
<feature type="coiled-coil region" evidence="1">
    <location>
        <begin position="161"/>
        <end position="195"/>
    </location>
</feature>
<accession>A8NAC5</accession>
<dbReference type="AlphaFoldDB" id="A8NAC5"/>
<organism evidence="3 4">
    <name type="scientific">Coprinopsis cinerea (strain Okayama-7 / 130 / ATCC MYA-4618 / FGSC 9003)</name>
    <name type="common">Inky cap fungus</name>
    <name type="synonym">Hormographiella aspergillata</name>
    <dbReference type="NCBI Taxonomy" id="240176"/>
    <lineage>
        <taxon>Eukaryota</taxon>
        <taxon>Fungi</taxon>
        <taxon>Dikarya</taxon>
        <taxon>Basidiomycota</taxon>
        <taxon>Agaricomycotina</taxon>
        <taxon>Agaricomycetes</taxon>
        <taxon>Agaricomycetidae</taxon>
        <taxon>Agaricales</taxon>
        <taxon>Agaricineae</taxon>
        <taxon>Psathyrellaceae</taxon>
        <taxon>Coprinopsis</taxon>
    </lineage>
</organism>
<dbReference type="OMA" id="LNCIHTM"/>
<gene>
    <name evidence="3" type="ORF">CC1G_05876</name>
</gene>
<keyword evidence="1" id="KW-0175">Coiled coil</keyword>
<proteinExistence type="predicted"/>
<sequence length="429" mass="47378">MTKAQDGGQKALSAFWVGIHTRVELGWPTPADELKAEQEAHAAAVSAKGKRKTWRPVSAEAYAFADAPSFDLAKWKKDRRQRVSRWFYNTSGTEEKKKAEIKVELNPVPPGQPSRALTKQQLYSKRYYKKRVKKKVRAEFAKLGHPPTAGERISIIHRVTEECWKNETPETKAEIEELEKQILEEREKRKEVLANVLLDAMERDEESPETYIRNIEVLKEIFNGVLSALAKKTGWSFTVLCGGPDPMKNDGEIRTVSYHEGRNVHGLTFNKAHPTFHDTYIKPFSAFLHMIYPEDVRRARDGEASDELDEAREEVLGMNLDEPHEEDGSSTSKRHPGETPIPAVADAGGAPAPPPVRDVGTPPEAPIRPPGPSPASALASPQDVSQTRIVSPVPEGTSTVPTVPEAGTTVPPHPHSAIPTHCCPNGASG</sequence>
<evidence type="ECO:0000313" key="4">
    <source>
        <dbReference type="Proteomes" id="UP000001861"/>
    </source>
</evidence>
<evidence type="ECO:0000256" key="1">
    <source>
        <dbReference type="SAM" id="Coils"/>
    </source>
</evidence>
<dbReference type="HOGENOM" id="CLU_639372_0_0_1"/>
<dbReference type="KEGG" id="cci:CC1G_05876"/>
<name>A8NAC5_COPC7</name>
<dbReference type="eggNOG" id="ENOG502SV6A">
    <property type="taxonomic scope" value="Eukaryota"/>
</dbReference>
<dbReference type="RefSeq" id="XP_001831777.2">
    <property type="nucleotide sequence ID" value="XM_001831725.2"/>
</dbReference>
<dbReference type="STRING" id="240176.A8NAC5"/>
<evidence type="ECO:0000256" key="2">
    <source>
        <dbReference type="SAM" id="MobiDB-lite"/>
    </source>
</evidence>
<feature type="region of interest" description="Disordered" evidence="2">
    <location>
        <begin position="317"/>
        <end position="429"/>
    </location>
</feature>
<keyword evidence="4" id="KW-1185">Reference proteome</keyword>
<dbReference type="OrthoDB" id="2803783at2759"/>
<protein>
    <submittedName>
        <fullName evidence="3">Uncharacterized protein</fullName>
    </submittedName>
</protein>
<dbReference type="VEuPathDB" id="FungiDB:CC1G_05876"/>
<comment type="caution">
    <text evidence="3">The sequence shown here is derived from an EMBL/GenBank/DDBJ whole genome shotgun (WGS) entry which is preliminary data.</text>
</comment>
<dbReference type="EMBL" id="AACS02000007">
    <property type="protein sequence ID" value="EAU89960.2"/>
    <property type="molecule type" value="Genomic_DNA"/>
</dbReference>
<dbReference type="InParanoid" id="A8NAC5"/>
<dbReference type="GeneID" id="6008253"/>
<evidence type="ECO:0000313" key="3">
    <source>
        <dbReference type="EMBL" id="EAU89960.2"/>
    </source>
</evidence>
<feature type="compositionally biased region" description="Pro residues" evidence="2">
    <location>
        <begin position="363"/>
        <end position="373"/>
    </location>
</feature>
<reference evidence="3 4" key="1">
    <citation type="journal article" date="2010" name="Proc. Natl. Acad. Sci. U.S.A.">
        <title>Insights into evolution of multicellular fungi from the assembled chromosomes of the mushroom Coprinopsis cinerea (Coprinus cinereus).</title>
        <authorList>
            <person name="Stajich J.E."/>
            <person name="Wilke S.K."/>
            <person name="Ahren D."/>
            <person name="Au C.H."/>
            <person name="Birren B.W."/>
            <person name="Borodovsky M."/>
            <person name="Burns C."/>
            <person name="Canback B."/>
            <person name="Casselton L.A."/>
            <person name="Cheng C.K."/>
            <person name="Deng J."/>
            <person name="Dietrich F.S."/>
            <person name="Fargo D.C."/>
            <person name="Farman M.L."/>
            <person name="Gathman A.C."/>
            <person name="Goldberg J."/>
            <person name="Guigo R."/>
            <person name="Hoegger P.J."/>
            <person name="Hooker J.B."/>
            <person name="Huggins A."/>
            <person name="James T.Y."/>
            <person name="Kamada T."/>
            <person name="Kilaru S."/>
            <person name="Kodira C."/>
            <person name="Kues U."/>
            <person name="Kupfer D."/>
            <person name="Kwan H.S."/>
            <person name="Lomsadze A."/>
            <person name="Li W."/>
            <person name="Lilly W.W."/>
            <person name="Ma L.J."/>
            <person name="Mackey A.J."/>
            <person name="Manning G."/>
            <person name="Martin F."/>
            <person name="Muraguchi H."/>
            <person name="Natvig D.O."/>
            <person name="Palmerini H."/>
            <person name="Ramesh M.A."/>
            <person name="Rehmeyer C.J."/>
            <person name="Roe B.A."/>
            <person name="Shenoy N."/>
            <person name="Stanke M."/>
            <person name="Ter-Hovhannisyan V."/>
            <person name="Tunlid A."/>
            <person name="Velagapudi R."/>
            <person name="Vision T.J."/>
            <person name="Zeng Q."/>
            <person name="Zolan M.E."/>
            <person name="Pukkila P.J."/>
        </authorList>
    </citation>
    <scope>NUCLEOTIDE SEQUENCE [LARGE SCALE GENOMIC DNA]</scope>
    <source>
        <strain evidence="4">Okayama-7 / 130 / ATCC MYA-4618 / FGSC 9003</strain>
    </source>
</reference>